<evidence type="ECO:0000256" key="4">
    <source>
        <dbReference type="ARBA" id="ARBA00022980"/>
    </source>
</evidence>
<name>A0A1F5WYL6_9BACT</name>
<reference evidence="11 12" key="1">
    <citation type="journal article" date="2016" name="Nat. Commun.">
        <title>Thousands of microbial genomes shed light on interconnected biogeochemical processes in an aquifer system.</title>
        <authorList>
            <person name="Anantharaman K."/>
            <person name="Brown C.T."/>
            <person name="Hug L.A."/>
            <person name="Sharon I."/>
            <person name="Castelle C.J."/>
            <person name="Probst A.J."/>
            <person name="Thomas B.C."/>
            <person name="Singh A."/>
            <person name="Wilkins M.J."/>
            <person name="Karaoz U."/>
            <person name="Brodie E.L."/>
            <person name="Williams K.H."/>
            <person name="Hubbard S.S."/>
            <person name="Banfield J.F."/>
        </authorList>
    </citation>
    <scope>NUCLEOTIDE SEQUENCE [LARGE SCALE GENOMIC DNA]</scope>
</reference>
<feature type="domain" description="Small ribosomal subunit protein uS4 N-terminal" evidence="10">
    <location>
        <begin position="2"/>
        <end position="91"/>
    </location>
</feature>
<dbReference type="GO" id="GO:0006412">
    <property type="term" value="P:translation"/>
    <property type="evidence" value="ECO:0007669"/>
    <property type="project" value="UniProtKB-UniRule"/>
</dbReference>
<dbReference type="SMART" id="SM00363">
    <property type="entry name" value="S4"/>
    <property type="match status" value="1"/>
</dbReference>
<organism evidence="11 12">
    <name type="scientific">Candidatus Giovannonibacteria bacterium RIFCSPLOWO2_01_FULL_45_34</name>
    <dbReference type="NCBI Taxonomy" id="1798351"/>
    <lineage>
        <taxon>Bacteria</taxon>
        <taxon>Candidatus Giovannoniibacteriota</taxon>
    </lineage>
</organism>
<dbReference type="GO" id="GO:0003735">
    <property type="term" value="F:structural constituent of ribosome"/>
    <property type="evidence" value="ECO:0007669"/>
    <property type="project" value="InterPro"/>
</dbReference>
<protein>
    <recommendedName>
        <fullName evidence="6 7">Small ribosomal subunit protein uS4</fullName>
    </recommendedName>
</protein>
<evidence type="ECO:0000259" key="9">
    <source>
        <dbReference type="SMART" id="SM00363"/>
    </source>
</evidence>
<dbReference type="InterPro" id="IPR001912">
    <property type="entry name" value="Ribosomal_uS4_N"/>
</dbReference>
<dbReference type="FunFam" id="3.10.290.10:FF:000001">
    <property type="entry name" value="30S ribosomal protein S4"/>
    <property type="match status" value="1"/>
</dbReference>
<keyword evidence="3 7" id="KW-0694">RNA-binding</keyword>
<dbReference type="SUPFAM" id="SSF55174">
    <property type="entry name" value="Alpha-L RNA-binding motif"/>
    <property type="match status" value="1"/>
</dbReference>
<keyword evidence="4 7" id="KW-0689">Ribosomal protein</keyword>
<gene>
    <name evidence="7" type="primary">rpsD</name>
    <name evidence="11" type="ORF">A2930_03640</name>
</gene>
<dbReference type="EMBL" id="MFID01000030">
    <property type="protein sequence ID" value="OGF80728.1"/>
    <property type="molecule type" value="Genomic_DNA"/>
</dbReference>
<dbReference type="AlphaFoldDB" id="A0A1F5WYL6"/>
<evidence type="ECO:0000259" key="10">
    <source>
        <dbReference type="SMART" id="SM01390"/>
    </source>
</evidence>
<dbReference type="InterPro" id="IPR018079">
    <property type="entry name" value="Ribosomal_uS4_CS"/>
</dbReference>
<comment type="function">
    <text evidence="7">One of the primary rRNA binding proteins, it binds directly to 16S rRNA where it nucleates assembly of the body of the 30S subunit.</text>
</comment>
<feature type="domain" description="RNA-binding S4" evidence="9">
    <location>
        <begin position="92"/>
        <end position="155"/>
    </location>
</feature>
<dbReference type="SMART" id="SM01390">
    <property type="entry name" value="Ribosomal_S4"/>
    <property type="match status" value="1"/>
</dbReference>
<dbReference type="InterPro" id="IPR022801">
    <property type="entry name" value="Ribosomal_uS4"/>
</dbReference>
<dbReference type="GO" id="GO:0015935">
    <property type="term" value="C:small ribosomal subunit"/>
    <property type="evidence" value="ECO:0007669"/>
    <property type="project" value="InterPro"/>
</dbReference>
<dbReference type="InterPro" id="IPR005709">
    <property type="entry name" value="Ribosomal_uS4_bac-type"/>
</dbReference>
<dbReference type="Proteomes" id="UP000178114">
    <property type="component" value="Unassembled WGS sequence"/>
</dbReference>
<sequence>MRTTVTCKTCRRLRMSVCGREKCAFKRKPYPPGVHGKAFRRAGSEFGVQLAEKQKLKFLYGLRERQFRNYVQGALKQKDAGTSDAIINALESRLDNAVYRLGFSPTRAAARQVVNHGHVLVNGKRVNIPSYRLKIGDEVKLREASKQKGPFANLEILIKKAAPPSWLELDRVSYAGKMMAPPSGEGLGKGYNMNAIVEYYSR</sequence>
<comment type="similarity">
    <text evidence="1 7 8">Belongs to the universal ribosomal protein uS4 family.</text>
</comment>
<evidence type="ECO:0000313" key="12">
    <source>
        <dbReference type="Proteomes" id="UP000178114"/>
    </source>
</evidence>
<comment type="subunit">
    <text evidence="7">Part of the 30S ribosomal subunit. Contacts protein S5. The interaction surface between S4 and S5 is involved in control of translational fidelity.</text>
</comment>
<dbReference type="Gene3D" id="3.10.290.10">
    <property type="entry name" value="RNA-binding S4 domain"/>
    <property type="match status" value="1"/>
</dbReference>
<comment type="function">
    <text evidence="7">With S5 and S12 plays an important role in translational accuracy.</text>
</comment>
<dbReference type="PROSITE" id="PS50889">
    <property type="entry name" value="S4"/>
    <property type="match status" value="1"/>
</dbReference>
<evidence type="ECO:0000256" key="2">
    <source>
        <dbReference type="ARBA" id="ARBA00022730"/>
    </source>
</evidence>
<keyword evidence="2 7" id="KW-0699">rRNA-binding</keyword>
<evidence type="ECO:0000256" key="7">
    <source>
        <dbReference type="HAMAP-Rule" id="MF_01306"/>
    </source>
</evidence>
<evidence type="ECO:0000256" key="5">
    <source>
        <dbReference type="ARBA" id="ARBA00023274"/>
    </source>
</evidence>
<evidence type="ECO:0000256" key="3">
    <source>
        <dbReference type="ARBA" id="ARBA00022884"/>
    </source>
</evidence>
<dbReference type="PANTHER" id="PTHR11831:SF4">
    <property type="entry name" value="SMALL RIBOSOMAL SUBUNIT PROTEIN US4M"/>
    <property type="match status" value="1"/>
</dbReference>
<dbReference type="InterPro" id="IPR036986">
    <property type="entry name" value="S4_RNA-bd_sf"/>
</dbReference>
<dbReference type="NCBIfam" id="NF003717">
    <property type="entry name" value="PRK05327.1"/>
    <property type="match status" value="1"/>
</dbReference>
<evidence type="ECO:0000256" key="6">
    <source>
        <dbReference type="ARBA" id="ARBA00035254"/>
    </source>
</evidence>
<accession>A0A1F5WYL6</accession>
<dbReference type="InterPro" id="IPR002942">
    <property type="entry name" value="S4_RNA-bd"/>
</dbReference>
<proteinExistence type="inferred from homology"/>
<dbReference type="Gene3D" id="1.10.1050.10">
    <property type="entry name" value="Ribosomal Protein S4 Delta 41, Chain A, domain 1"/>
    <property type="match status" value="1"/>
</dbReference>
<dbReference type="NCBIfam" id="TIGR01017">
    <property type="entry name" value="rpsD_bact"/>
    <property type="match status" value="1"/>
</dbReference>
<dbReference type="PANTHER" id="PTHR11831">
    <property type="entry name" value="30S 40S RIBOSOMAL PROTEIN"/>
    <property type="match status" value="1"/>
</dbReference>
<dbReference type="GO" id="GO:0019843">
    <property type="term" value="F:rRNA binding"/>
    <property type="evidence" value="ECO:0007669"/>
    <property type="project" value="UniProtKB-UniRule"/>
</dbReference>
<dbReference type="HAMAP" id="MF_01306_B">
    <property type="entry name" value="Ribosomal_uS4_B"/>
    <property type="match status" value="1"/>
</dbReference>
<dbReference type="STRING" id="1798351.A2930_03640"/>
<comment type="caution">
    <text evidence="11">The sequence shown here is derived from an EMBL/GenBank/DDBJ whole genome shotgun (WGS) entry which is preliminary data.</text>
</comment>
<evidence type="ECO:0000313" key="11">
    <source>
        <dbReference type="EMBL" id="OGF80728.1"/>
    </source>
</evidence>
<keyword evidence="5 7" id="KW-0687">Ribonucleoprotein</keyword>
<dbReference type="CDD" id="cd00165">
    <property type="entry name" value="S4"/>
    <property type="match status" value="1"/>
</dbReference>
<dbReference type="Pfam" id="PF00163">
    <property type="entry name" value="Ribosomal_S4"/>
    <property type="match status" value="1"/>
</dbReference>
<evidence type="ECO:0000256" key="1">
    <source>
        <dbReference type="ARBA" id="ARBA00007465"/>
    </source>
</evidence>
<dbReference type="GO" id="GO:0042274">
    <property type="term" value="P:ribosomal small subunit biogenesis"/>
    <property type="evidence" value="ECO:0007669"/>
    <property type="project" value="TreeGrafter"/>
</dbReference>
<dbReference type="Pfam" id="PF01479">
    <property type="entry name" value="S4"/>
    <property type="match status" value="1"/>
</dbReference>
<evidence type="ECO:0000256" key="8">
    <source>
        <dbReference type="RuleBase" id="RU003699"/>
    </source>
</evidence>
<dbReference type="PROSITE" id="PS00632">
    <property type="entry name" value="RIBOSOMAL_S4"/>
    <property type="match status" value="1"/>
</dbReference>